<evidence type="ECO:0000256" key="10">
    <source>
        <dbReference type="ARBA" id="ARBA00048205"/>
    </source>
</evidence>
<dbReference type="GO" id="GO:0017150">
    <property type="term" value="F:tRNA dihydrouridine synthase activity"/>
    <property type="evidence" value="ECO:0007669"/>
    <property type="project" value="InterPro"/>
</dbReference>
<evidence type="ECO:0000313" key="16">
    <source>
        <dbReference type="EMBL" id="BBO70529.1"/>
    </source>
</evidence>
<accession>A0A5K7YRJ2</accession>
<evidence type="ECO:0000256" key="1">
    <source>
        <dbReference type="ARBA" id="ARBA00001917"/>
    </source>
</evidence>
<protein>
    <recommendedName>
        <fullName evidence="12">tRNA-dihydrouridine synthase</fullName>
        <ecNumber evidence="12">1.3.1.-</ecNumber>
    </recommendedName>
</protein>
<dbReference type="GO" id="GO:0050660">
    <property type="term" value="F:flavin adenine dinucleotide binding"/>
    <property type="evidence" value="ECO:0007669"/>
    <property type="project" value="InterPro"/>
</dbReference>
<keyword evidence="4 12" id="KW-0285">Flavoprotein</keyword>
<dbReference type="Proteomes" id="UP000427906">
    <property type="component" value="Chromosome"/>
</dbReference>
<comment type="similarity">
    <text evidence="12">Belongs to the dus family.</text>
</comment>
<evidence type="ECO:0000256" key="7">
    <source>
        <dbReference type="ARBA" id="ARBA00022857"/>
    </source>
</evidence>
<dbReference type="AlphaFoldDB" id="A0A5K7YRJ2"/>
<feature type="binding site" evidence="14">
    <location>
        <position position="139"/>
    </location>
    <ligand>
        <name>FMN</name>
        <dbReference type="ChEBI" id="CHEBI:58210"/>
    </ligand>
</feature>
<keyword evidence="17" id="KW-1185">Reference proteome</keyword>
<name>A0A5K7YRJ2_9BACT</name>
<dbReference type="InterPro" id="IPR035587">
    <property type="entry name" value="DUS-like_FMN-bd"/>
</dbReference>
<evidence type="ECO:0000256" key="11">
    <source>
        <dbReference type="ARBA" id="ARBA00048802"/>
    </source>
</evidence>
<dbReference type="PIRSF" id="PIRSF006621">
    <property type="entry name" value="Dus"/>
    <property type="match status" value="1"/>
</dbReference>
<keyword evidence="6 12" id="KW-0819">tRNA processing</keyword>
<reference evidence="16 17" key="1">
    <citation type="submission" date="2019-11" db="EMBL/GenBank/DDBJ databases">
        <title>Comparative genomics of hydrocarbon-degrading Desulfosarcina strains.</title>
        <authorList>
            <person name="Watanabe M."/>
            <person name="Kojima H."/>
            <person name="Fukui M."/>
        </authorList>
    </citation>
    <scope>NUCLEOTIDE SEQUENCE [LARGE SCALE GENOMIC DNA]</scope>
    <source>
        <strain evidence="16 17">PL12</strain>
    </source>
</reference>
<dbReference type="Gene3D" id="3.20.20.70">
    <property type="entry name" value="Aldolase class I"/>
    <property type="match status" value="1"/>
</dbReference>
<keyword evidence="8" id="KW-0694">RNA-binding</keyword>
<sequence>MKIGTVETSNFTVLAPLAGITNLPMRLLAKSAGCGLVCSEMISSNGLVYGSGKTVTLLDSIPDEKPLSVQIFGSDPQIMADAARIVQDSGADIVDINFGCSVKKILKSNSGSALMKDPVLARRILESVRQAITIPLTIKIRTGWEPTGKQAMEIARLAQDCGVDAITVHPRTATQGFRGEADWSVIRAIKKVLKLPVIGNGDVTTPADALRMRHETGCDGVMVGRAAIGNPMIFAEILAAARGLPATAMNDGRRIDMMLGYLRDSVHYLGEKTACRMMRSRLCWFVKGMRNAGQFRNAIRFIASEQEAADLIRRYADSISACTEN</sequence>
<dbReference type="GO" id="GO:0000049">
    <property type="term" value="F:tRNA binding"/>
    <property type="evidence" value="ECO:0007669"/>
    <property type="project" value="UniProtKB-KW"/>
</dbReference>
<dbReference type="InterPro" id="IPR018517">
    <property type="entry name" value="tRNA_hU_synthase_CS"/>
</dbReference>
<evidence type="ECO:0000256" key="8">
    <source>
        <dbReference type="ARBA" id="ARBA00022884"/>
    </source>
</evidence>
<gene>
    <name evidence="16" type="primary">dusB</name>
    <name evidence="16" type="ORF">DSCA_44590</name>
</gene>
<evidence type="ECO:0000313" key="17">
    <source>
        <dbReference type="Proteomes" id="UP000427906"/>
    </source>
</evidence>
<evidence type="ECO:0000256" key="3">
    <source>
        <dbReference type="ARBA" id="ARBA00022555"/>
    </source>
</evidence>
<feature type="active site" description="Proton donor" evidence="13">
    <location>
        <position position="100"/>
    </location>
</feature>
<dbReference type="EC" id="1.3.1.-" evidence="12"/>
<dbReference type="InterPro" id="IPR024036">
    <property type="entry name" value="tRNA-dHydroUridine_Synthase_C"/>
</dbReference>
<dbReference type="InterPro" id="IPR013785">
    <property type="entry name" value="Aldolase_TIM"/>
</dbReference>
<dbReference type="InterPro" id="IPR001269">
    <property type="entry name" value="DUS_fam"/>
</dbReference>
<comment type="cofactor">
    <cofactor evidence="1 12 14">
        <name>FMN</name>
        <dbReference type="ChEBI" id="CHEBI:58210"/>
    </cofactor>
</comment>
<evidence type="ECO:0000256" key="13">
    <source>
        <dbReference type="PIRSR" id="PIRSR006621-1"/>
    </source>
</evidence>
<dbReference type="EMBL" id="AP021874">
    <property type="protein sequence ID" value="BBO70529.1"/>
    <property type="molecule type" value="Genomic_DNA"/>
</dbReference>
<keyword evidence="7" id="KW-0521">NADP</keyword>
<feature type="binding site" evidence="14">
    <location>
        <begin position="224"/>
        <end position="225"/>
    </location>
    <ligand>
        <name>FMN</name>
        <dbReference type="ChEBI" id="CHEBI:58210"/>
    </ligand>
</feature>
<comment type="catalytic activity">
    <reaction evidence="10">
        <text>a 5,6-dihydrouridine in tRNA + NADP(+) = a uridine in tRNA + NADPH + H(+)</text>
        <dbReference type="Rhea" id="RHEA:23624"/>
        <dbReference type="Rhea" id="RHEA-COMP:13339"/>
        <dbReference type="Rhea" id="RHEA-COMP:13887"/>
        <dbReference type="ChEBI" id="CHEBI:15378"/>
        <dbReference type="ChEBI" id="CHEBI:57783"/>
        <dbReference type="ChEBI" id="CHEBI:58349"/>
        <dbReference type="ChEBI" id="CHEBI:65315"/>
        <dbReference type="ChEBI" id="CHEBI:74443"/>
    </reaction>
</comment>
<dbReference type="CDD" id="cd02801">
    <property type="entry name" value="DUS_like_FMN"/>
    <property type="match status" value="1"/>
</dbReference>
<keyword evidence="5 12" id="KW-0288">FMN</keyword>
<evidence type="ECO:0000256" key="4">
    <source>
        <dbReference type="ARBA" id="ARBA00022630"/>
    </source>
</evidence>
<evidence type="ECO:0000256" key="5">
    <source>
        <dbReference type="ARBA" id="ARBA00022643"/>
    </source>
</evidence>
<dbReference type="OrthoDB" id="9764501at2"/>
<dbReference type="NCBIfam" id="TIGR00737">
    <property type="entry name" value="nifR3_yhdG"/>
    <property type="match status" value="1"/>
</dbReference>
<evidence type="ECO:0000256" key="14">
    <source>
        <dbReference type="PIRSR" id="PIRSR006621-2"/>
    </source>
</evidence>
<dbReference type="PANTHER" id="PTHR45846">
    <property type="entry name" value="TRNA-DIHYDROURIDINE(47) SYNTHASE [NAD(P)(+)]-LIKE"/>
    <property type="match status" value="1"/>
</dbReference>
<feature type="binding site" evidence="14">
    <location>
        <position position="70"/>
    </location>
    <ligand>
        <name>FMN</name>
        <dbReference type="ChEBI" id="CHEBI:58210"/>
    </ligand>
</feature>
<evidence type="ECO:0000256" key="6">
    <source>
        <dbReference type="ARBA" id="ARBA00022694"/>
    </source>
</evidence>
<evidence type="ECO:0000259" key="15">
    <source>
        <dbReference type="Pfam" id="PF01207"/>
    </source>
</evidence>
<keyword evidence="14" id="KW-0547">Nucleotide-binding</keyword>
<keyword evidence="9 12" id="KW-0560">Oxidoreductase</keyword>
<comment type="function">
    <text evidence="2 12">Catalyzes the synthesis of 5,6-dihydrouridine (D), a modified base found in the D-loop of most tRNAs, via the reduction of the C5-C6 double bond in target uridines.</text>
</comment>
<evidence type="ECO:0000256" key="9">
    <source>
        <dbReference type="ARBA" id="ARBA00023002"/>
    </source>
</evidence>
<dbReference type="SUPFAM" id="SSF51395">
    <property type="entry name" value="FMN-linked oxidoreductases"/>
    <property type="match status" value="1"/>
</dbReference>
<feature type="binding site" evidence="14">
    <location>
        <position position="169"/>
    </location>
    <ligand>
        <name>FMN</name>
        <dbReference type="ChEBI" id="CHEBI:58210"/>
    </ligand>
</feature>
<keyword evidence="3" id="KW-0820">tRNA-binding</keyword>
<dbReference type="Gene3D" id="1.10.1200.80">
    <property type="entry name" value="Putative flavin oxidoreducatase, domain 2"/>
    <property type="match status" value="1"/>
</dbReference>
<evidence type="ECO:0000256" key="12">
    <source>
        <dbReference type="PIRNR" id="PIRNR006621"/>
    </source>
</evidence>
<dbReference type="KEGG" id="dalk:DSCA_44590"/>
<dbReference type="PANTHER" id="PTHR45846:SF1">
    <property type="entry name" value="TRNA-DIHYDROURIDINE(47) SYNTHASE [NAD(P)(+)]-LIKE"/>
    <property type="match status" value="1"/>
</dbReference>
<organism evidence="16 17">
    <name type="scientific">Desulfosarcina alkanivorans</name>
    <dbReference type="NCBI Taxonomy" id="571177"/>
    <lineage>
        <taxon>Bacteria</taxon>
        <taxon>Pseudomonadati</taxon>
        <taxon>Thermodesulfobacteriota</taxon>
        <taxon>Desulfobacteria</taxon>
        <taxon>Desulfobacterales</taxon>
        <taxon>Desulfosarcinaceae</taxon>
        <taxon>Desulfosarcina</taxon>
    </lineage>
</organism>
<feature type="domain" description="DUS-like FMN-binding" evidence="15">
    <location>
        <begin position="14"/>
        <end position="313"/>
    </location>
</feature>
<dbReference type="PROSITE" id="PS01136">
    <property type="entry name" value="UPF0034"/>
    <property type="match status" value="1"/>
</dbReference>
<dbReference type="Pfam" id="PF01207">
    <property type="entry name" value="Dus"/>
    <property type="match status" value="1"/>
</dbReference>
<comment type="catalytic activity">
    <reaction evidence="11">
        <text>a 5,6-dihydrouridine in tRNA + NAD(+) = a uridine in tRNA + NADH + H(+)</text>
        <dbReference type="Rhea" id="RHEA:54452"/>
        <dbReference type="Rhea" id="RHEA-COMP:13339"/>
        <dbReference type="Rhea" id="RHEA-COMP:13887"/>
        <dbReference type="ChEBI" id="CHEBI:15378"/>
        <dbReference type="ChEBI" id="CHEBI:57540"/>
        <dbReference type="ChEBI" id="CHEBI:57945"/>
        <dbReference type="ChEBI" id="CHEBI:65315"/>
        <dbReference type="ChEBI" id="CHEBI:74443"/>
    </reaction>
</comment>
<dbReference type="RefSeq" id="WP_155318471.1">
    <property type="nucleotide sequence ID" value="NZ_AP021874.1"/>
</dbReference>
<dbReference type="InterPro" id="IPR004652">
    <property type="entry name" value="DusB-like"/>
</dbReference>
<evidence type="ECO:0000256" key="2">
    <source>
        <dbReference type="ARBA" id="ARBA00002790"/>
    </source>
</evidence>
<proteinExistence type="inferred from homology"/>